<keyword evidence="3" id="KW-1185">Reference proteome</keyword>
<dbReference type="AlphaFoldDB" id="A0AAE1MTY0"/>
<evidence type="ECO:0000313" key="3">
    <source>
        <dbReference type="Proteomes" id="UP001293593"/>
    </source>
</evidence>
<name>A0AAE1MTY0_9FABA</name>
<dbReference type="GO" id="GO:0009733">
    <property type="term" value="P:response to auxin"/>
    <property type="evidence" value="ECO:0007669"/>
    <property type="project" value="InterPro"/>
</dbReference>
<dbReference type="PANTHER" id="PTHR31374:SF199">
    <property type="entry name" value="SMALL AUXIN-UP RNA-RELATED"/>
    <property type="match status" value="1"/>
</dbReference>
<gene>
    <name evidence="2" type="ORF">QN277_015250</name>
</gene>
<comment type="caution">
    <text evidence="2">The sequence shown here is derived from an EMBL/GenBank/DDBJ whole genome shotgun (WGS) entry which is preliminary data.</text>
</comment>
<protein>
    <submittedName>
        <fullName evidence="2">Uncharacterized protein</fullName>
    </submittedName>
</protein>
<proteinExistence type="inferred from homology"/>
<dbReference type="InterPro" id="IPR003676">
    <property type="entry name" value="SAUR_fam"/>
</dbReference>
<evidence type="ECO:0000313" key="2">
    <source>
        <dbReference type="EMBL" id="KAK4277225.1"/>
    </source>
</evidence>
<dbReference type="PANTHER" id="PTHR31374">
    <property type="entry name" value="AUXIN-INDUCED PROTEIN-LIKE-RELATED"/>
    <property type="match status" value="1"/>
</dbReference>
<evidence type="ECO:0000256" key="1">
    <source>
        <dbReference type="ARBA" id="ARBA00006974"/>
    </source>
</evidence>
<comment type="similarity">
    <text evidence="1">Belongs to the ARG7 family.</text>
</comment>
<dbReference type="Pfam" id="PF02519">
    <property type="entry name" value="Auxin_inducible"/>
    <property type="match status" value="1"/>
</dbReference>
<dbReference type="EMBL" id="JAWXYG010000003">
    <property type="protein sequence ID" value="KAK4277225.1"/>
    <property type="molecule type" value="Genomic_DNA"/>
</dbReference>
<organism evidence="2 3">
    <name type="scientific">Acacia crassicarpa</name>
    <name type="common">northern wattle</name>
    <dbReference type="NCBI Taxonomy" id="499986"/>
    <lineage>
        <taxon>Eukaryota</taxon>
        <taxon>Viridiplantae</taxon>
        <taxon>Streptophyta</taxon>
        <taxon>Embryophyta</taxon>
        <taxon>Tracheophyta</taxon>
        <taxon>Spermatophyta</taxon>
        <taxon>Magnoliopsida</taxon>
        <taxon>eudicotyledons</taxon>
        <taxon>Gunneridae</taxon>
        <taxon>Pentapetalae</taxon>
        <taxon>rosids</taxon>
        <taxon>fabids</taxon>
        <taxon>Fabales</taxon>
        <taxon>Fabaceae</taxon>
        <taxon>Caesalpinioideae</taxon>
        <taxon>mimosoid clade</taxon>
        <taxon>Acacieae</taxon>
        <taxon>Acacia</taxon>
    </lineage>
</organism>
<accession>A0AAE1MTY0</accession>
<reference evidence="2" key="1">
    <citation type="submission" date="2023-10" db="EMBL/GenBank/DDBJ databases">
        <title>Chromosome-level genome of the transformable northern wattle, Acacia crassicarpa.</title>
        <authorList>
            <person name="Massaro I."/>
            <person name="Sinha N.R."/>
            <person name="Poethig S."/>
            <person name="Leichty A.R."/>
        </authorList>
    </citation>
    <scope>NUCLEOTIDE SEQUENCE</scope>
    <source>
        <strain evidence="2">Acra3RX</strain>
        <tissue evidence="2">Leaf</tissue>
    </source>
</reference>
<sequence length="168" mass="19033">MESVKQTCKRALGRCKRCIEGGSSYNIISKVQESLGKSKKNKKQLAPEGYFWVYVGPQRERFLMKIEVANHPMFKLLLDDAETEFGYTNEGPIWLPCDVSLFCEVVAEMEMEIEEDNMSSASSSWACAFHNHRSYPNSLMQSPFSYLSSSNHTAAADYVLLAPSTFYV</sequence>
<dbReference type="Proteomes" id="UP001293593">
    <property type="component" value="Unassembled WGS sequence"/>
</dbReference>